<dbReference type="PANTHER" id="PTHR30572">
    <property type="entry name" value="MEMBRANE COMPONENT OF TRANSPORTER-RELATED"/>
    <property type="match status" value="1"/>
</dbReference>
<feature type="transmembrane region" description="Helical" evidence="6">
    <location>
        <begin position="21"/>
        <end position="41"/>
    </location>
</feature>
<organism evidence="9 10">
    <name type="scientific">Dyadobacter chenwenxiniae</name>
    <dbReference type="NCBI Taxonomy" id="2906456"/>
    <lineage>
        <taxon>Bacteria</taxon>
        <taxon>Pseudomonadati</taxon>
        <taxon>Bacteroidota</taxon>
        <taxon>Cytophagia</taxon>
        <taxon>Cytophagales</taxon>
        <taxon>Spirosomataceae</taxon>
        <taxon>Dyadobacter</taxon>
    </lineage>
</organism>
<dbReference type="PANTHER" id="PTHR30572:SF18">
    <property type="entry name" value="ABC-TYPE MACROLIDE FAMILY EXPORT SYSTEM PERMEASE COMPONENT 2"/>
    <property type="match status" value="1"/>
</dbReference>
<evidence type="ECO:0000313" key="10">
    <source>
        <dbReference type="Proteomes" id="UP001139000"/>
    </source>
</evidence>
<dbReference type="PROSITE" id="PS51257">
    <property type="entry name" value="PROKAR_LIPOPROTEIN"/>
    <property type="match status" value="1"/>
</dbReference>
<feature type="transmembrane region" description="Helical" evidence="6">
    <location>
        <begin position="692"/>
        <end position="716"/>
    </location>
</feature>
<feature type="domain" description="MacB-like periplasmic core" evidence="8">
    <location>
        <begin position="20"/>
        <end position="244"/>
    </location>
</feature>
<feature type="domain" description="ABC3 transporter permease C-terminal" evidence="7">
    <location>
        <begin position="696"/>
        <end position="808"/>
    </location>
</feature>
<dbReference type="Proteomes" id="UP001139000">
    <property type="component" value="Unassembled WGS sequence"/>
</dbReference>
<feature type="transmembrane region" description="Helical" evidence="6">
    <location>
        <begin position="772"/>
        <end position="796"/>
    </location>
</feature>
<proteinExistence type="predicted"/>
<feature type="transmembrane region" description="Helical" evidence="6">
    <location>
        <begin position="744"/>
        <end position="766"/>
    </location>
</feature>
<evidence type="ECO:0000256" key="3">
    <source>
        <dbReference type="ARBA" id="ARBA00022692"/>
    </source>
</evidence>
<evidence type="ECO:0000259" key="8">
    <source>
        <dbReference type="Pfam" id="PF12704"/>
    </source>
</evidence>
<dbReference type="Pfam" id="PF12704">
    <property type="entry name" value="MacB_PCD"/>
    <property type="match status" value="1"/>
</dbReference>
<evidence type="ECO:0000259" key="7">
    <source>
        <dbReference type="Pfam" id="PF02687"/>
    </source>
</evidence>
<evidence type="ECO:0000256" key="4">
    <source>
        <dbReference type="ARBA" id="ARBA00022989"/>
    </source>
</evidence>
<evidence type="ECO:0000256" key="5">
    <source>
        <dbReference type="ARBA" id="ARBA00023136"/>
    </source>
</evidence>
<keyword evidence="4 6" id="KW-1133">Transmembrane helix</keyword>
<name>A0A9X1PRF7_9BACT</name>
<evidence type="ECO:0000256" key="2">
    <source>
        <dbReference type="ARBA" id="ARBA00022475"/>
    </source>
</evidence>
<evidence type="ECO:0000256" key="6">
    <source>
        <dbReference type="SAM" id="Phobius"/>
    </source>
</evidence>
<dbReference type="GO" id="GO:0005886">
    <property type="term" value="C:plasma membrane"/>
    <property type="evidence" value="ECO:0007669"/>
    <property type="project" value="UniProtKB-SubCell"/>
</dbReference>
<keyword evidence="2" id="KW-1003">Cell membrane</keyword>
<feature type="transmembrane region" description="Helical" evidence="6">
    <location>
        <begin position="292"/>
        <end position="313"/>
    </location>
</feature>
<keyword evidence="3 6" id="KW-0812">Transmembrane</keyword>
<dbReference type="InterPro" id="IPR003838">
    <property type="entry name" value="ABC3_permease_C"/>
</dbReference>
<dbReference type="Pfam" id="PF02687">
    <property type="entry name" value="FtsX"/>
    <property type="match status" value="2"/>
</dbReference>
<keyword evidence="10" id="KW-1185">Reference proteome</keyword>
<feature type="domain" description="ABC3 transporter permease C-terminal" evidence="7">
    <location>
        <begin position="297"/>
        <end position="415"/>
    </location>
</feature>
<dbReference type="AlphaFoldDB" id="A0A9X1PRF7"/>
<dbReference type="InterPro" id="IPR025857">
    <property type="entry name" value="MacB_PCD"/>
</dbReference>
<feature type="transmembrane region" description="Helical" evidence="6">
    <location>
        <begin position="432"/>
        <end position="454"/>
    </location>
</feature>
<dbReference type="InterPro" id="IPR050250">
    <property type="entry name" value="Macrolide_Exporter_MacB"/>
</dbReference>
<gene>
    <name evidence="9" type="ORF">LXM26_29300</name>
</gene>
<evidence type="ECO:0000313" key="9">
    <source>
        <dbReference type="EMBL" id="MCF0065648.1"/>
    </source>
</evidence>
<feature type="transmembrane region" description="Helical" evidence="6">
    <location>
        <begin position="385"/>
        <end position="412"/>
    </location>
</feature>
<dbReference type="GO" id="GO:0022857">
    <property type="term" value="F:transmembrane transporter activity"/>
    <property type="evidence" value="ECO:0007669"/>
    <property type="project" value="TreeGrafter"/>
</dbReference>
<keyword evidence="5 6" id="KW-0472">Membrane</keyword>
<dbReference type="EMBL" id="JAJTTC010000012">
    <property type="protein sequence ID" value="MCF0065648.1"/>
    <property type="molecule type" value="Genomic_DNA"/>
</dbReference>
<evidence type="ECO:0000256" key="1">
    <source>
        <dbReference type="ARBA" id="ARBA00004651"/>
    </source>
</evidence>
<sequence>MFRSYLVITLRNLKKNKLLSVINILGLSIGVSACLFILQYVSFELSYESKFLNYDSIYRITSEFYDKGEKTSESALTTPHLKADIQTNFPEIEACTQLLSTRSWFDCTLKNDKAGSSKIFNERNVFFTDNSFIDFFSITLKEGNSVTALQQPNSMVLSESAAKRYFGLSDPIGQSLTLNGSMHNQSYIVTGLMPDLPQNSHLADVDILASISSIESTPNLKNSELYNYLRLKSYQNISSLKSRFKTFAAKYSNSAAGLGGSNSTYELQPIKEIYLYSHLEDEMHVGGNPDSIYFLLIIAVFILLIAWINYVNLATSRSSERAKEVAVRKVSGANSLELVPQFLLESLLINLIGIALSVICVKAFSDDLYSFIGIRNYQDIFDLNFYTILSACMVFLVCSLLSGIYPALLIAFKTPIRALKGKLNINSNGINIRKGLVIFQFSLSAGLMISVFVLRNQFQFMESQNLRINVANTVVLKAPSNVDSTYISKLSSFKKHLKNLAIVKSVTTSSSVPGDLVDWQGNVRQEKDKDIKNNAFSIQVVDDEFLKSYNLHLLAGRNFELAEFPDGFFGSKIESIAINETGVKRLQFGTPENAIGKLVYWGPNKCRVIAVVNDFHQNSLKSRIEPTLFTANYGPVISMVLNDKTYEGDAAKWLNMIQKTWKDFFPNNPFDYFLLEDHVASQYTTDKQFADFFNMLCALACLVSGMGLFGLSLYATKQRVREVGIRKALGASISQVTVLLSRDFLILVIISSFVAIPITYFCLIRWLDNYAYHISLTLLLFVVPIIIILAIALITVSFQSISVARINPAKILSSE</sequence>
<reference evidence="9" key="1">
    <citation type="submission" date="2021-12" db="EMBL/GenBank/DDBJ databases">
        <title>Novel species in genus Dyadobacter.</title>
        <authorList>
            <person name="Ma C."/>
        </authorList>
    </citation>
    <scope>NUCLEOTIDE SEQUENCE</scope>
    <source>
        <strain evidence="9">LJ419</strain>
    </source>
</reference>
<accession>A0A9X1PRF7</accession>
<dbReference type="RefSeq" id="WP_234658666.1">
    <property type="nucleotide sequence ID" value="NZ_CP094997.1"/>
</dbReference>
<comment type="subcellular location">
    <subcellularLocation>
        <location evidence="1">Cell membrane</location>
        <topology evidence="1">Multi-pass membrane protein</topology>
    </subcellularLocation>
</comment>
<comment type="caution">
    <text evidence="9">The sequence shown here is derived from an EMBL/GenBank/DDBJ whole genome shotgun (WGS) entry which is preliminary data.</text>
</comment>
<protein>
    <submittedName>
        <fullName evidence="9">ABC transporter permease</fullName>
    </submittedName>
</protein>